<evidence type="ECO:0000313" key="2">
    <source>
        <dbReference type="EMBL" id="PKU94528.1"/>
    </source>
</evidence>
<dbReference type="SUPFAM" id="SSF56747">
    <property type="entry name" value="Prim-pol domain"/>
    <property type="match status" value="1"/>
</dbReference>
<gene>
    <name evidence="2" type="ORF">CQR56_1549</name>
</gene>
<dbReference type="InterPro" id="IPR015330">
    <property type="entry name" value="DNA_primase/pol_bifunc_N"/>
</dbReference>
<dbReference type="SMART" id="SM00943">
    <property type="entry name" value="Prim-Pol"/>
    <property type="match status" value="1"/>
</dbReference>
<name>A0A2N3QRV7_9BIFI</name>
<evidence type="ECO:0000259" key="1">
    <source>
        <dbReference type="SMART" id="SM00943"/>
    </source>
</evidence>
<dbReference type="AlphaFoldDB" id="A0A2N3QRV7"/>
<comment type="caution">
    <text evidence="2">The sequence shown here is derived from an EMBL/GenBank/DDBJ whole genome shotgun (WGS) entry which is preliminary data.</text>
</comment>
<reference evidence="2 3" key="1">
    <citation type="submission" date="2017-10" db="EMBL/GenBank/DDBJ databases">
        <title>Bifidobacterium genomics.</title>
        <authorList>
            <person name="Lugli G.A."/>
            <person name="Milani C."/>
            <person name="Mancabelli L."/>
        </authorList>
    </citation>
    <scope>NUCLEOTIDE SEQUENCE [LARGE SCALE GENOMIC DNA]</scope>
    <source>
        <strain evidence="2 3">1744B</strain>
    </source>
</reference>
<organism evidence="2 3">
    <name type="scientific">Bifidobacterium pseudolongum subsp. globosum</name>
    <dbReference type="NCBI Taxonomy" id="1690"/>
    <lineage>
        <taxon>Bacteria</taxon>
        <taxon>Bacillati</taxon>
        <taxon>Actinomycetota</taxon>
        <taxon>Actinomycetes</taxon>
        <taxon>Bifidobacteriales</taxon>
        <taxon>Bifidobacteriaceae</taxon>
        <taxon>Bifidobacterium</taxon>
    </lineage>
</organism>
<dbReference type="Proteomes" id="UP000233783">
    <property type="component" value="Unassembled WGS sequence"/>
</dbReference>
<accession>A0A2N3QRV7</accession>
<feature type="domain" description="DNA primase/polymerase bifunctional N-terminal" evidence="1">
    <location>
        <begin position="555"/>
        <end position="735"/>
    </location>
</feature>
<evidence type="ECO:0000313" key="3">
    <source>
        <dbReference type="Proteomes" id="UP000233783"/>
    </source>
</evidence>
<dbReference type="RefSeq" id="WP_101393839.1">
    <property type="nucleotide sequence ID" value="NZ_PCHB01000018.1"/>
</dbReference>
<dbReference type="EMBL" id="PCHB01000018">
    <property type="protein sequence ID" value="PKU94528.1"/>
    <property type="molecule type" value="Genomic_DNA"/>
</dbReference>
<sequence>MTDHDVTDGNGILPCFDPLPPARPVPDYAGKTRLHERLLASVSCAASELDESWRIIGSDGRRICPPRDGDGKILCGFGVALLMAELRVTMGGEEPLLAVQEGTGKIWRRVVGNKGRMYWRPIAGVDSEYGIPASEHMGDLDTFTRYCLQTVPKATLILGVRYAHIGIARRYDGLLSQTDLVLDTSPDFGRCWALDLPDVEWDPFRAGRYEREAAKILDGDAAVKMLARIIAAPVAQPYPHGFAVLAGQGGDGKGRTIDAIAAMYGELANPFSLAALLGVARSSSTTNDQATSGLLTGLLAYDSDAVNPGQGLIENLKKASAGESLSMRLLQQNVVSSPVTAFMLLATNHTITLPSTPEWKRRIWQVPFRRGNTDEAIRDWSRYLGDGSDPDDGIYDALIAGTMSFAFLEPDLVTANNLIDGLSEGGRMILDAVMQSGPQDADGMPIDPRVPVNSEDIASVGRRERSEQYAVMGLQTKNSRNIYGDKKPCQVITIRDRNKFTPFARLWQEENRECLEEEAAERSKADGLAAQIRRRLYDVTPPPADVPGIPGQVGLLKSVEGFDATLLIAPADAWHGKGLAVKWQDPASRVRQPLATADPAMIPGVYGLLPDRHVIILDIDAAKHGGIDGIDTLAAIPGLTVGDLVTMVMRSPHGLHLVYRMPADWIGRVKAATHVHGAQIDLRTGERSYVVGPGSRIVVDGSVVEYPGVVALPPIVRDEDGDGGCRRLPMLPPALARWIMQDKSVFDAPTSSAAADGRRPYHVPVPADDGHVPIPPMMPGATHDVLRDTALRIAGRAAHRGYDRQWLDGEMDRLRAAVPAGHDPRDTDACIASAVDKAYSGR</sequence>
<protein>
    <submittedName>
        <fullName evidence="2">Bifunctional DNA primase/polymerase, N-terminal</fullName>
    </submittedName>
</protein>
<proteinExistence type="predicted"/>